<dbReference type="NCBIfam" id="TIGR02595">
    <property type="entry name" value="PEP_CTERM"/>
    <property type="match status" value="1"/>
</dbReference>
<reference evidence="3" key="1">
    <citation type="submission" date="2017-10" db="EMBL/GenBank/DDBJ databases">
        <title>Massilia psychrophilum sp. nov., a novel purple-pigmented bacterium isolated from Tianshan glacier, Xinjiang Municipality, China.</title>
        <authorList>
            <person name="Wang H."/>
        </authorList>
    </citation>
    <scope>NUCLEOTIDE SEQUENCE [LARGE SCALE GENOMIC DNA]</scope>
    <source>
        <strain evidence="3">B2</strain>
    </source>
</reference>
<dbReference type="InterPro" id="IPR013424">
    <property type="entry name" value="Ice-binding_C"/>
</dbReference>
<dbReference type="Pfam" id="PF07589">
    <property type="entry name" value="PEP-CTERM"/>
    <property type="match status" value="1"/>
</dbReference>
<evidence type="ECO:0000259" key="2">
    <source>
        <dbReference type="Pfam" id="PF07589"/>
    </source>
</evidence>
<organism evidence="3 4">
    <name type="scientific">Massilia violaceinigra</name>
    <dbReference type="NCBI Taxonomy" id="2045208"/>
    <lineage>
        <taxon>Bacteria</taxon>
        <taxon>Pseudomonadati</taxon>
        <taxon>Pseudomonadota</taxon>
        <taxon>Betaproteobacteria</taxon>
        <taxon>Burkholderiales</taxon>
        <taxon>Oxalobacteraceae</taxon>
        <taxon>Telluria group</taxon>
        <taxon>Massilia</taxon>
    </lineage>
</organism>
<feature type="signal peptide" evidence="1">
    <location>
        <begin position="1"/>
        <end position="40"/>
    </location>
</feature>
<accession>A0A2D2DFP0</accession>
<dbReference type="Proteomes" id="UP000229897">
    <property type="component" value="Chromosome"/>
</dbReference>
<feature type="domain" description="Ice-binding protein C-terminal" evidence="2">
    <location>
        <begin position="221"/>
        <end position="244"/>
    </location>
</feature>
<keyword evidence="1" id="KW-0732">Signal</keyword>
<protein>
    <recommendedName>
        <fullName evidence="2">Ice-binding protein C-terminal domain-containing protein</fullName>
    </recommendedName>
</protein>
<dbReference type="KEGG" id="mass:CR152_04220"/>
<dbReference type="AlphaFoldDB" id="A0A2D2DFP0"/>
<gene>
    <name evidence="3" type="ORF">CR152_04220</name>
</gene>
<feature type="chain" id="PRO_5013568429" description="Ice-binding protein C-terminal domain-containing protein" evidence="1">
    <location>
        <begin position="41"/>
        <end position="249"/>
    </location>
</feature>
<name>A0A2D2DFP0_9BURK</name>
<evidence type="ECO:0000313" key="3">
    <source>
        <dbReference type="EMBL" id="ATQ73804.1"/>
    </source>
</evidence>
<keyword evidence="4" id="KW-1185">Reference proteome</keyword>
<evidence type="ECO:0000313" key="4">
    <source>
        <dbReference type="Proteomes" id="UP000229897"/>
    </source>
</evidence>
<dbReference type="EMBL" id="CP024608">
    <property type="protein sequence ID" value="ATQ73804.1"/>
    <property type="molecule type" value="Genomic_DNA"/>
</dbReference>
<proteinExistence type="predicted"/>
<sequence>MFFAWYICHLNQTIRKNIVSAKTFFAFALVASAWISSAHATILTTTSRGVISSVYQNTLDEFGPGNLVGKRYQMTLTFDDTGATHDHYLNQYDGLYGLNLFSASITVDGVTRNYRRTGHFQQQTANGATAGNAWGSDQAFAGVNWTTREESMYAYHGIESVQHFFAGANASLTTPFSTTVRPDLYDYTMKQAQFGYNDVLTGRSTVFSGDIEEFSMSTVAAVPEPVSLGLLGLGALAMLGARRRTRQPA</sequence>
<evidence type="ECO:0000256" key="1">
    <source>
        <dbReference type="SAM" id="SignalP"/>
    </source>
</evidence>